<name>A0A7W9WPW3_CASDE</name>
<dbReference type="GO" id="GO:0006633">
    <property type="term" value="P:fatty acid biosynthetic process"/>
    <property type="evidence" value="ECO:0007669"/>
    <property type="project" value="InterPro"/>
</dbReference>
<accession>A0A7W9WPW3</accession>
<protein>
    <submittedName>
        <fullName evidence="2">Acyl dehydratase</fullName>
    </submittedName>
</protein>
<dbReference type="SUPFAM" id="SSF54637">
    <property type="entry name" value="Thioesterase/thiol ester dehydrase-isomerase"/>
    <property type="match status" value="1"/>
</dbReference>
<dbReference type="InterPro" id="IPR003965">
    <property type="entry name" value="Fatty_acid_synthase"/>
</dbReference>
<sequence>MAVVDGGGTAAVRMPEAVSGPAVLHEAGAAFSPEDLRRYAQASGDHNPLHLDPAFARRAGFDGLVVHGMLNMARLGRMLTRHFDAGSIRGFGARFESVLLVGQATTIGMSLTGYEGGVARVALLMRAQDGRRIVSGHADVRLSEEELLRRFRPALHSPVES</sequence>
<feature type="domain" description="MaoC-like" evidence="1">
    <location>
        <begin position="22"/>
        <end position="114"/>
    </location>
</feature>
<dbReference type="Pfam" id="PF01575">
    <property type="entry name" value="MaoC_dehydratas"/>
    <property type="match status" value="1"/>
</dbReference>
<dbReference type="PRINTS" id="PR01483">
    <property type="entry name" value="FASYNTHASE"/>
</dbReference>
<dbReference type="PANTHER" id="PTHR43841">
    <property type="entry name" value="3-HYDROXYACYL-THIOESTER DEHYDRATASE HTDX-RELATED"/>
    <property type="match status" value="1"/>
</dbReference>
<dbReference type="RefSeq" id="WP_198408271.1">
    <property type="nucleotide sequence ID" value="NZ_JACHIB010000022.1"/>
</dbReference>
<dbReference type="Proteomes" id="UP000541136">
    <property type="component" value="Unassembled WGS sequence"/>
</dbReference>
<dbReference type="GO" id="GO:0005835">
    <property type="term" value="C:fatty acid synthase complex"/>
    <property type="evidence" value="ECO:0007669"/>
    <property type="project" value="InterPro"/>
</dbReference>
<evidence type="ECO:0000259" key="1">
    <source>
        <dbReference type="Pfam" id="PF01575"/>
    </source>
</evidence>
<proteinExistence type="predicted"/>
<reference evidence="2 3" key="1">
    <citation type="submission" date="2020-08" db="EMBL/GenBank/DDBJ databases">
        <title>Genomic Encyclopedia of Type Strains, Phase IV (KMG-IV): sequencing the most valuable type-strain genomes for metagenomic binning, comparative biology and taxonomic classification.</title>
        <authorList>
            <person name="Goeker M."/>
        </authorList>
    </citation>
    <scope>NUCLEOTIDE SEQUENCE [LARGE SCALE GENOMIC DNA]</scope>
    <source>
        <strain evidence="2 3">DSM 12141</strain>
    </source>
</reference>
<gene>
    <name evidence="2" type="ORF">HNR28_003338</name>
</gene>
<evidence type="ECO:0000313" key="2">
    <source>
        <dbReference type="EMBL" id="MBB6085281.1"/>
    </source>
</evidence>
<evidence type="ECO:0000313" key="3">
    <source>
        <dbReference type="Proteomes" id="UP000541136"/>
    </source>
</evidence>
<dbReference type="GO" id="GO:0004312">
    <property type="term" value="F:fatty acid synthase activity"/>
    <property type="evidence" value="ECO:0007669"/>
    <property type="project" value="InterPro"/>
</dbReference>
<dbReference type="Gene3D" id="3.10.129.10">
    <property type="entry name" value="Hotdog Thioesterase"/>
    <property type="match status" value="1"/>
</dbReference>
<dbReference type="InterPro" id="IPR029069">
    <property type="entry name" value="HotDog_dom_sf"/>
</dbReference>
<dbReference type="PANTHER" id="PTHR43841:SF3">
    <property type="entry name" value="(3R)-HYDROXYACYL-ACP DEHYDRATASE SUBUNIT HADB"/>
    <property type="match status" value="1"/>
</dbReference>
<organism evidence="2 3">
    <name type="scientific">Castellaniella defragrans</name>
    <name type="common">Alcaligenes defragrans</name>
    <dbReference type="NCBI Taxonomy" id="75697"/>
    <lineage>
        <taxon>Bacteria</taxon>
        <taxon>Pseudomonadati</taxon>
        <taxon>Pseudomonadota</taxon>
        <taxon>Betaproteobacteria</taxon>
        <taxon>Burkholderiales</taxon>
        <taxon>Alcaligenaceae</taxon>
        <taxon>Castellaniella</taxon>
    </lineage>
</organism>
<dbReference type="EMBL" id="JACHIB010000022">
    <property type="protein sequence ID" value="MBB6085281.1"/>
    <property type="molecule type" value="Genomic_DNA"/>
</dbReference>
<dbReference type="InterPro" id="IPR002539">
    <property type="entry name" value="MaoC-like_dom"/>
</dbReference>
<dbReference type="AlphaFoldDB" id="A0A7W9WPW3"/>
<comment type="caution">
    <text evidence="2">The sequence shown here is derived from an EMBL/GenBank/DDBJ whole genome shotgun (WGS) entry which is preliminary data.</text>
</comment>